<dbReference type="EMBL" id="WXYO01000006">
    <property type="protein sequence ID" value="NAS13008.1"/>
    <property type="molecule type" value="Genomic_DNA"/>
</dbReference>
<dbReference type="PROSITE" id="PS50930">
    <property type="entry name" value="HTH_LYTTR"/>
    <property type="match status" value="1"/>
</dbReference>
<dbReference type="PANTHER" id="PTHR37299:SF1">
    <property type="entry name" value="STAGE 0 SPORULATION PROTEIN A HOMOLOG"/>
    <property type="match status" value="1"/>
</dbReference>
<dbReference type="AlphaFoldDB" id="A0A6L9EES4"/>
<name>A0A6L9EES4_9FLAO</name>
<feature type="domain" description="HTH LytTR-type" evidence="2">
    <location>
        <begin position="170"/>
        <end position="273"/>
    </location>
</feature>
<evidence type="ECO:0000313" key="3">
    <source>
        <dbReference type="EMBL" id="NAS13008.1"/>
    </source>
</evidence>
<keyword evidence="1" id="KW-1133">Transmembrane helix</keyword>
<dbReference type="Proteomes" id="UP000475249">
    <property type="component" value="Unassembled WGS sequence"/>
</dbReference>
<sequence length="277" mass="32520">MISFLHKQISFNSRFKNQLAIALILGGILALIMIFLGPFDTDRFQSNYKNLILGGFGVLFSIFYVINARLESWWYTANHKKWTIKNEVIAFLTLMLISSIPIHFYNQVFLNEFFNQDYRTNQYLQHGLWFIRTSIIPIMLILLPFYIYFRSRFGELISPRSLNEIELSGINKGEKLLIQNEELLFVKSSENYVEIFYEKGSQVKHETFRNTLSEINRQAAFLKRCHRSYLVNISNIKRVKGNSQNAKIEFHQHGLDIPLSNTYYKSIKSSLAIHPKI</sequence>
<reference evidence="3 4" key="1">
    <citation type="submission" date="2020-01" db="EMBL/GenBank/DDBJ databases">
        <title>Bacteria diversity of Porities sp.</title>
        <authorList>
            <person name="Wang G."/>
        </authorList>
    </citation>
    <scope>NUCLEOTIDE SEQUENCE [LARGE SCALE GENOMIC DNA]</scope>
    <source>
        <strain evidence="3 4">R33</strain>
    </source>
</reference>
<feature type="transmembrane region" description="Helical" evidence="1">
    <location>
        <begin position="20"/>
        <end position="39"/>
    </location>
</feature>
<accession>A0A6L9EES4</accession>
<keyword evidence="1" id="KW-0472">Membrane</keyword>
<gene>
    <name evidence="3" type="ORF">GTQ38_13415</name>
</gene>
<dbReference type="InterPro" id="IPR046947">
    <property type="entry name" value="LytR-like"/>
</dbReference>
<protein>
    <recommendedName>
        <fullName evidence="2">HTH LytTR-type domain-containing protein</fullName>
    </recommendedName>
</protein>
<evidence type="ECO:0000259" key="2">
    <source>
        <dbReference type="PROSITE" id="PS50930"/>
    </source>
</evidence>
<dbReference type="RefSeq" id="WP_161436054.1">
    <property type="nucleotide sequence ID" value="NZ_WXYO01000006.1"/>
</dbReference>
<dbReference type="GO" id="GO:0003677">
    <property type="term" value="F:DNA binding"/>
    <property type="evidence" value="ECO:0007669"/>
    <property type="project" value="InterPro"/>
</dbReference>
<feature type="transmembrane region" description="Helical" evidence="1">
    <location>
        <begin position="88"/>
        <end position="109"/>
    </location>
</feature>
<keyword evidence="1" id="KW-0812">Transmembrane</keyword>
<dbReference type="InterPro" id="IPR007492">
    <property type="entry name" value="LytTR_DNA-bd_dom"/>
</dbReference>
<dbReference type="GO" id="GO:0000156">
    <property type="term" value="F:phosphorelay response regulator activity"/>
    <property type="evidence" value="ECO:0007669"/>
    <property type="project" value="InterPro"/>
</dbReference>
<keyword evidence="4" id="KW-1185">Reference proteome</keyword>
<dbReference type="Gene3D" id="2.40.50.1020">
    <property type="entry name" value="LytTr DNA-binding domain"/>
    <property type="match status" value="1"/>
</dbReference>
<evidence type="ECO:0000256" key="1">
    <source>
        <dbReference type="SAM" id="Phobius"/>
    </source>
</evidence>
<organism evidence="3 4">
    <name type="scientific">Poritiphilus flavus</name>
    <dbReference type="NCBI Taxonomy" id="2697053"/>
    <lineage>
        <taxon>Bacteria</taxon>
        <taxon>Pseudomonadati</taxon>
        <taxon>Bacteroidota</taxon>
        <taxon>Flavobacteriia</taxon>
        <taxon>Flavobacteriales</taxon>
        <taxon>Flavobacteriaceae</taxon>
        <taxon>Poritiphilus</taxon>
    </lineage>
</organism>
<dbReference type="SMART" id="SM00850">
    <property type="entry name" value="LytTR"/>
    <property type="match status" value="1"/>
</dbReference>
<evidence type="ECO:0000313" key="4">
    <source>
        <dbReference type="Proteomes" id="UP000475249"/>
    </source>
</evidence>
<dbReference type="PANTHER" id="PTHR37299">
    <property type="entry name" value="TRANSCRIPTIONAL REGULATOR-RELATED"/>
    <property type="match status" value="1"/>
</dbReference>
<comment type="caution">
    <text evidence="3">The sequence shown here is derived from an EMBL/GenBank/DDBJ whole genome shotgun (WGS) entry which is preliminary data.</text>
</comment>
<feature type="transmembrane region" description="Helical" evidence="1">
    <location>
        <begin position="129"/>
        <end position="149"/>
    </location>
</feature>
<feature type="transmembrane region" description="Helical" evidence="1">
    <location>
        <begin position="51"/>
        <end position="67"/>
    </location>
</feature>
<dbReference type="Pfam" id="PF04397">
    <property type="entry name" value="LytTR"/>
    <property type="match status" value="1"/>
</dbReference>
<proteinExistence type="predicted"/>